<proteinExistence type="predicted"/>
<accession>A0A2N1MNV1</accession>
<organism evidence="2 3">
    <name type="scientific">Rhizophagus irregularis</name>
    <dbReference type="NCBI Taxonomy" id="588596"/>
    <lineage>
        <taxon>Eukaryota</taxon>
        <taxon>Fungi</taxon>
        <taxon>Fungi incertae sedis</taxon>
        <taxon>Mucoromycota</taxon>
        <taxon>Glomeromycotina</taxon>
        <taxon>Glomeromycetes</taxon>
        <taxon>Glomerales</taxon>
        <taxon>Glomeraceae</taxon>
        <taxon>Rhizophagus</taxon>
    </lineage>
</organism>
<dbReference type="VEuPathDB" id="FungiDB:RhiirFUN_012677"/>
<evidence type="ECO:0000256" key="1">
    <source>
        <dbReference type="SAM" id="MobiDB-lite"/>
    </source>
</evidence>
<name>A0A2N1MNV1_9GLOM</name>
<dbReference type="EMBL" id="LLXL01001679">
    <property type="protein sequence ID" value="PKK63319.1"/>
    <property type="molecule type" value="Genomic_DNA"/>
</dbReference>
<reference evidence="2 3" key="1">
    <citation type="submission" date="2016-04" db="EMBL/GenBank/DDBJ databases">
        <title>Genome analyses suggest a sexual origin of heterokaryosis in a supposedly ancient asexual fungus.</title>
        <authorList>
            <person name="Ropars J."/>
            <person name="Sedzielewska K."/>
            <person name="Noel J."/>
            <person name="Charron P."/>
            <person name="Farinelli L."/>
            <person name="Marton T."/>
            <person name="Kruger M."/>
            <person name="Pelin A."/>
            <person name="Brachmann A."/>
            <person name="Corradi N."/>
        </authorList>
    </citation>
    <scope>NUCLEOTIDE SEQUENCE [LARGE SCALE GENOMIC DNA]</scope>
    <source>
        <strain evidence="2 3">C2</strain>
    </source>
</reference>
<feature type="region of interest" description="Disordered" evidence="1">
    <location>
        <begin position="33"/>
        <end position="70"/>
    </location>
</feature>
<dbReference type="Proteomes" id="UP000233469">
    <property type="component" value="Unassembled WGS sequence"/>
</dbReference>
<evidence type="ECO:0000313" key="2">
    <source>
        <dbReference type="EMBL" id="PKK63319.1"/>
    </source>
</evidence>
<dbReference type="AlphaFoldDB" id="A0A2N1MNV1"/>
<sequence>MSQIRSEILFTCKIKDVRECEREMQRLHIATPICPDNENEDDNLNEGGYIQVSDDEDKVDSNETTNNNDDREELIIQNEEQRWNQLIKEWIELGNRENQFENNEDECFLSPEWNNDFDFAGQNVHPADDERAKWSLSTLFESSLESPSFLGSDEIFTNAY</sequence>
<reference evidence="2 3" key="2">
    <citation type="submission" date="2017-10" db="EMBL/GenBank/DDBJ databases">
        <title>Extensive intraspecific genome diversity in a model arbuscular mycorrhizal fungus.</title>
        <authorList>
            <person name="Chen E.C.H."/>
            <person name="Morin E."/>
            <person name="Baudet D."/>
            <person name="Noel J."/>
            <person name="Ndikumana S."/>
            <person name="Charron P."/>
            <person name="St-Onge C."/>
            <person name="Giorgi J."/>
            <person name="Grigoriev I.V."/>
            <person name="Roux C."/>
            <person name="Martin F.M."/>
            <person name="Corradi N."/>
        </authorList>
    </citation>
    <scope>NUCLEOTIDE SEQUENCE [LARGE SCALE GENOMIC DNA]</scope>
    <source>
        <strain evidence="2 3">C2</strain>
    </source>
</reference>
<dbReference type="VEuPathDB" id="FungiDB:FUN_024055"/>
<gene>
    <name evidence="2" type="ORF">RhiirC2_143132</name>
</gene>
<comment type="caution">
    <text evidence="2">The sequence shown here is derived from an EMBL/GenBank/DDBJ whole genome shotgun (WGS) entry which is preliminary data.</text>
</comment>
<evidence type="ECO:0000313" key="3">
    <source>
        <dbReference type="Proteomes" id="UP000233469"/>
    </source>
</evidence>
<protein>
    <submittedName>
        <fullName evidence="2">Uncharacterized protein</fullName>
    </submittedName>
</protein>
<dbReference type="VEuPathDB" id="FungiDB:RhiirA1_404373"/>